<evidence type="ECO:0000256" key="4">
    <source>
        <dbReference type="ARBA" id="ARBA00023116"/>
    </source>
</evidence>
<accession>A0A1Q2L2E9</accession>
<dbReference type="InterPro" id="IPR039718">
    <property type="entry name" value="Rrm1"/>
</dbReference>
<name>A0A1Q2L2E9_9BACL</name>
<evidence type="ECO:0000313" key="10">
    <source>
        <dbReference type="Proteomes" id="UP000188184"/>
    </source>
</evidence>
<dbReference type="GO" id="GO:0005524">
    <property type="term" value="F:ATP binding"/>
    <property type="evidence" value="ECO:0007669"/>
    <property type="project" value="InterPro"/>
</dbReference>
<evidence type="ECO:0000256" key="1">
    <source>
        <dbReference type="ARBA" id="ARBA00010406"/>
    </source>
</evidence>
<dbReference type="PANTHER" id="PTHR11573">
    <property type="entry name" value="RIBONUCLEOSIDE-DIPHOSPHATE REDUCTASE LARGE CHAIN"/>
    <property type="match status" value="1"/>
</dbReference>
<evidence type="ECO:0000256" key="5">
    <source>
        <dbReference type="ARBA" id="ARBA00047754"/>
    </source>
</evidence>
<evidence type="ECO:0000256" key="7">
    <source>
        <dbReference type="SAM" id="Coils"/>
    </source>
</evidence>
<dbReference type="SUPFAM" id="SSF51998">
    <property type="entry name" value="PFL-like glycyl radical enzymes"/>
    <property type="match status" value="1"/>
</dbReference>
<keyword evidence="10" id="KW-1185">Reference proteome</keyword>
<feature type="domain" description="Ribonucleotide reductase large subunit" evidence="8">
    <location>
        <begin position="625"/>
        <end position="647"/>
    </location>
</feature>
<keyword evidence="7" id="KW-0175">Coiled coil</keyword>
<dbReference type="AlphaFoldDB" id="A0A1Q2L2E9"/>
<proteinExistence type="inferred from homology"/>
<comment type="catalytic activity">
    <reaction evidence="5 6">
        <text>a 2'-deoxyribonucleoside 5'-diphosphate + [thioredoxin]-disulfide + H2O = a ribonucleoside 5'-diphosphate + [thioredoxin]-dithiol</text>
        <dbReference type="Rhea" id="RHEA:23252"/>
        <dbReference type="Rhea" id="RHEA-COMP:10698"/>
        <dbReference type="Rhea" id="RHEA-COMP:10700"/>
        <dbReference type="ChEBI" id="CHEBI:15377"/>
        <dbReference type="ChEBI" id="CHEBI:29950"/>
        <dbReference type="ChEBI" id="CHEBI:50058"/>
        <dbReference type="ChEBI" id="CHEBI:57930"/>
        <dbReference type="ChEBI" id="CHEBI:73316"/>
        <dbReference type="EC" id="1.17.4.1"/>
    </reaction>
</comment>
<evidence type="ECO:0000259" key="8">
    <source>
        <dbReference type="PROSITE" id="PS00089"/>
    </source>
</evidence>
<dbReference type="EC" id="1.17.4.1" evidence="2 6"/>
<protein>
    <recommendedName>
        <fullName evidence="2 6">Ribonucleoside-diphosphate reductase</fullName>
        <ecNumber evidence="2 6">1.17.4.1</ecNumber>
    </recommendedName>
</protein>
<dbReference type="CDD" id="cd01679">
    <property type="entry name" value="RNR_I"/>
    <property type="match status" value="1"/>
</dbReference>
<keyword evidence="4 6" id="KW-0215">Deoxyribonucleotide synthesis</keyword>
<dbReference type="EMBL" id="CP019640">
    <property type="protein sequence ID" value="AQQ54554.1"/>
    <property type="molecule type" value="Genomic_DNA"/>
</dbReference>
<organism evidence="9 10">
    <name type="scientific">Planococcus lenghuensis</name>
    <dbReference type="NCBI Taxonomy" id="2213202"/>
    <lineage>
        <taxon>Bacteria</taxon>
        <taxon>Bacillati</taxon>
        <taxon>Bacillota</taxon>
        <taxon>Bacilli</taxon>
        <taxon>Bacillales</taxon>
        <taxon>Caryophanaceae</taxon>
        <taxon>Planococcus</taxon>
    </lineage>
</organism>
<dbReference type="PROSITE" id="PS00089">
    <property type="entry name" value="RIBORED_LARGE"/>
    <property type="match status" value="1"/>
</dbReference>
<dbReference type="Gene3D" id="3.20.70.20">
    <property type="match status" value="1"/>
</dbReference>
<dbReference type="InterPro" id="IPR000788">
    <property type="entry name" value="RNR_lg_C"/>
</dbReference>
<comment type="function">
    <text evidence="6">Provides the precursors necessary for DNA synthesis. Catalyzes the biosynthesis of deoxyribonucleotides from the corresponding ribonucleotides.</text>
</comment>
<evidence type="ECO:0000256" key="2">
    <source>
        <dbReference type="ARBA" id="ARBA00012274"/>
    </source>
</evidence>
<dbReference type="Pfam" id="PF02867">
    <property type="entry name" value="Ribonuc_red_lgC"/>
    <property type="match status" value="1"/>
</dbReference>
<dbReference type="InterPro" id="IPR013509">
    <property type="entry name" value="RNR_lsu_N"/>
</dbReference>
<dbReference type="GO" id="GO:0004748">
    <property type="term" value="F:ribonucleoside-diphosphate reductase activity, thioredoxin disulfide as acceptor"/>
    <property type="evidence" value="ECO:0007669"/>
    <property type="project" value="UniProtKB-EC"/>
</dbReference>
<dbReference type="GO" id="GO:0005971">
    <property type="term" value="C:ribonucleoside-diphosphate reductase complex"/>
    <property type="evidence" value="ECO:0007669"/>
    <property type="project" value="TreeGrafter"/>
</dbReference>
<dbReference type="FunFam" id="3.20.70.20:FF:000014">
    <property type="entry name" value="Ribonucleoside-diphosphate reductase"/>
    <property type="match status" value="1"/>
</dbReference>
<evidence type="ECO:0000256" key="6">
    <source>
        <dbReference type="RuleBase" id="RU003410"/>
    </source>
</evidence>
<feature type="coiled-coil region" evidence="7">
    <location>
        <begin position="11"/>
        <end position="56"/>
    </location>
</feature>
<dbReference type="NCBIfam" id="NF006665">
    <property type="entry name" value="PRK09209.1"/>
    <property type="match status" value="1"/>
</dbReference>
<dbReference type="GO" id="GO:0009263">
    <property type="term" value="P:deoxyribonucleotide biosynthetic process"/>
    <property type="evidence" value="ECO:0007669"/>
    <property type="project" value="UniProtKB-KW"/>
</dbReference>
<dbReference type="InterPro" id="IPR008926">
    <property type="entry name" value="RNR_R1-su_N"/>
</dbReference>
<dbReference type="NCBIfam" id="TIGR02506">
    <property type="entry name" value="NrdE_NrdA"/>
    <property type="match status" value="1"/>
</dbReference>
<evidence type="ECO:0000256" key="3">
    <source>
        <dbReference type="ARBA" id="ARBA00023002"/>
    </source>
</evidence>
<evidence type="ECO:0000313" key="9">
    <source>
        <dbReference type="EMBL" id="AQQ54554.1"/>
    </source>
</evidence>
<gene>
    <name evidence="9" type="ORF">B0X71_16555</name>
</gene>
<keyword evidence="3 6" id="KW-0560">Oxidoreductase</keyword>
<reference evidence="9 10" key="1">
    <citation type="submission" date="2017-02" db="EMBL/GenBank/DDBJ databases">
        <title>The complete genomic sequence of a novel cold adapted crude oil-degrading bacterium Planococcus qaidamina Y42.</title>
        <authorList>
            <person name="Yang R."/>
        </authorList>
    </citation>
    <scope>NUCLEOTIDE SEQUENCE [LARGE SCALE GENOMIC DNA]</scope>
    <source>
        <strain evidence="9 10">Y42</strain>
    </source>
</reference>
<dbReference type="KEGG" id="pmar:B0X71_16555"/>
<comment type="similarity">
    <text evidence="1 6">Belongs to the ribonucleoside diphosphate reductase large chain family.</text>
</comment>
<dbReference type="InterPro" id="IPR013346">
    <property type="entry name" value="NrdE_NrdA_C"/>
</dbReference>
<dbReference type="Pfam" id="PF00317">
    <property type="entry name" value="Ribonuc_red_lgN"/>
    <property type="match status" value="1"/>
</dbReference>
<dbReference type="Proteomes" id="UP000188184">
    <property type="component" value="Chromosome"/>
</dbReference>
<dbReference type="SUPFAM" id="SSF48168">
    <property type="entry name" value="R1 subunit of ribonucleotide reductase, N-terminal domain"/>
    <property type="match status" value="1"/>
</dbReference>
<dbReference type="UniPathway" id="UPA00326"/>
<sequence length="769" mass="86988">MNTQRRCELMKVETRSEMDTVMEAIQNAEETYKLDATQLKAKVAELEGNAKRETSMLYALNRISMSEPSWTFLAARLYLEELYEKAAAARKYDAGAKYGNFHLLLEKLTATGIYSQDLLAAYTKEEIDELGTVIEPGRDLLFNYIGLFLLADRYLAKDHDGTLYELPQERFLIIAMALMQNEPNEQRTALVKEAYWALSNLYMTVATPTLSNAGKSFGQLSSCFIDTVDDSLDGIYLNNWDVARLSKDGGGLGVYFGKVRALGSDIKKFKGNSSGVIPWIRLLNDTAVSVDQLGQRQGAVAVYLDVFHKDIMNGFLDLKTNNGDERRKAHDIFTGVSLPDLFMETLKETDDSGRSVGQWHTFCPHQVKQVMGWKDENGNALGLEDFYDEHDKKYFAEKYEEAVNHPLLPRKTYRAMDIMARIMIAQLETGTPYMFYRDEVNRQNPNKHANGIGRTSIYSSNLCTEIFQNMSATTIVNEYVDADGNQVIVRKPGNFVVCNLSSINLPRAEAAGVLARLIPIQMRLLDNVIDLNTISVGQAQATNKKMRAVGLGTFGWHHLLALKGIHWESDEAVLFADELYEEIAYHTIHASMELAKEKGAYSLSTGSEWQTGAYFERRGYEGEQWDTLKAEVAEHGVRNGWMMAVAPNSSTAKIGGSTDGIDPLYAVEYAEEKKNFKFKVTAPDLNHRTYDYYRRTRHTIDQAWSIRQNAARQRHIDQGISFNLYVRHNIKAKELLALHMEAWQQGLKTTYYIRSTSQAELEACEACES</sequence>
<dbReference type="OrthoDB" id="9762933at2"/>
<dbReference type="PRINTS" id="PR01183">
    <property type="entry name" value="RIBORDTASEM1"/>
</dbReference>
<dbReference type="PANTHER" id="PTHR11573:SF6">
    <property type="entry name" value="RIBONUCLEOSIDE-DIPHOSPHATE REDUCTASE LARGE SUBUNIT"/>
    <property type="match status" value="1"/>
</dbReference>